<dbReference type="PROSITE" id="PS51285">
    <property type="entry name" value="AGC_KINASE_CTER"/>
    <property type="match status" value="1"/>
</dbReference>
<evidence type="ECO:0000256" key="13">
    <source>
        <dbReference type="ARBA" id="ARBA00022840"/>
    </source>
</evidence>
<dbReference type="Gene3D" id="1.10.287.1490">
    <property type="match status" value="3"/>
</dbReference>
<dbReference type="InterPro" id="IPR011009">
    <property type="entry name" value="Kinase-like_dom_sf"/>
</dbReference>
<feature type="compositionally biased region" description="Polar residues" evidence="19">
    <location>
        <begin position="2012"/>
        <end position="2024"/>
    </location>
</feature>
<evidence type="ECO:0000259" key="22">
    <source>
        <dbReference type="PROSITE" id="PS50219"/>
    </source>
</evidence>
<feature type="domain" description="CNH" evidence="22">
    <location>
        <begin position="2255"/>
        <end position="2540"/>
    </location>
</feature>
<dbReference type="Pfam" id="PF00130">
    <property type="entry name" value="C1_1"/>
    <property type="match status" value="1"/>
</dbReference>
<feature type="region of interest" description="Disordered" evidence="19">
    <location>
        <begin position="1208"/>
        <end position="1231"/>
    </location>
</feature>
<feature type="compositionally biased region" description="Basic and acidic residues" evidence="19">
    <location>
        <begin position="1208"/>
        <end position="1228"/>
    </location>
</feature>
<dbReference type="InterPro" id="IPR011993">
    <property type="entry name" value="PH-like_dom_sf"/>
</dbReference>
<keyword evidence="10" id="KW-0863">Zinc-finger</keyword>
<comment type="caution">
    <text evidence="24">The sequence shown here is derived from an EMBL/GenBank/DDBJ whole genome shotgun (WGS) entry which is preliminary data.</text>
</comment>
<evidence type="ECO:0000259" key="20">
    <source>
        <dbReference type="PROSITE" id="PS50011"/>
    </source>
</evidence>
<evidence type="ECO:0000313" key="24">
    <source>
        <dbReference type="EMBL" id="KAK7479958.1"/>
    </source>
</evidence>
<dbReference type="InterPro" id="IPR000961">
    <property type="entry name" value="AGC-kinase_C"/>
</dbReference>
<dbReference type="InterPro" id="IPR002219">
    <property type="entry name" value="PKC_DAG/PE"/>
</dbReference>
<dbReference type="GO" id="GO:0008270">
    <property type="term" value="F:zinc ion binding"/>
    <property type="evidence" value="ECO:0007669"/>
    <property type="project" value="UniProtKB-KW"/>
</dbReference>
<evidence type="ECO:0000256" key="3">
    <source>
        <dbReference type="ARBA" id="ARBA00012513"/>
    </source>
</evidence>
<dbReference type="InterPro" id="IPR050839">
    <property type="entry name" value="Rho-assoc_Ser/Thr_Kinase"/>
</dbReference>
<evidence type="ECO:0000256" key="19">
    <source>
        <dbReference type="SAM" id="MobiDB-lite"/>
    </source>
</evidence>
<feature type="domain" description="Protein kinase" evidence="20">
    <location>
        <begin position="79"/>
        <end position="334"/>
    </location>
</feature>
<feature type="coiled-coil region" evidence="18">
    <location>
        <begin position="1754"/>
        <end position="1897"/>
    </location>
</feature>
<dbReference type="InterPro" id="IPR017892">
    <property type="entry name" value="Pkinase_C"/>
</dbReference>
<feature type="region of interest" description="Disordered" evidence="19">
    <location>
        <begin position="1380"/>
        <end position="1458"/>
    </location>
</feature>
<keyword evidence="13 17" id="KW-0067">ATP-binding</keyword>
<name>A0ABD0JYH7_9CAEN</name>
<dbReference type="SMART" id="SM00109">
    <property type="entry name" value="C1"/>
    <property type="match status" value="1"/>
</dbReference>
<dbReference type="Gene3D" id="1.20.5.1160">
    <property type="entry name" value="Vasodilator-stimulated phosphoprotein"/>
    <property type="match status" value="1"/>
</dbReference>
<dbReference type="FunFam" id="3.30.200.20:FF:000017">
    <property type="entry name" value="Non-specific serine/threonine protein kinase"/>
    <property type="match status" value="1"/>
</dbReference>
<dbReference type="InterPro" id="IPR008271">
    <property type="entry name" value="Ser/Thr_kinase_AS"/>
</dbReference>
<dbReference type="Pfam" id="PF00433">
    <property type="entry name" value="Pkinase_C"/>
    <property type="match status" value="1"/>
</dbReference>
<dbReference type="GO" id="GO:0005737">
    <property type="term" value="C:cytoplasm"/>
    <property type="evidence" value="ECO:0007669"/>
    <property type="project" value="UniProtKB-SubCell"/>
</dbReference>
<keyword evidence="6" id="KW-0597">Phosphoprotein</keyword>
<dbReference type="Pfam" id="PF00780">
    <property type="entry name" value="CNH"/>
    <property type="match status" value="1"/>
</dbReference>
<dbReference type="SMART" id="SM00233">
    <property type="entry name" value="PH"/>
    <property type="match status" value="1"/>
</dbReference>
<accession>A0ABD0JYH7</accession>
<dbReference type="Gene3D" id="3.30.60.20">
    <property type="match status" value="1"/>
</dbReference>
<evidence type="ECO:0000259" key="21">
    <source>
        <dbReference type="PROSITE" id="PS50081"/>
    </source>
</evidence>
<dbReference type="Pfam" id="PF00069">
    <property type="entry name" value="Pkinase"/>
    <property type="match status" value="1"/>
</dbReference>
<feature type="domain" description="AGC-kinase C-terminal" evidence="23">
    <location>
        <begin position="335"/>
        <end position="406"/>
    </location>
</feature>
<evidence type="ECO:0000256" key="12">
    <source>
        <dbReference type="ARBA" id="ARBA00022833"/>
    </source>
</evidence>
<dbReference type="Gene3D" id="1.10.510.10">
    <property type="entry name" value="Transferase(Phosphotransferase) domain 1"/>
    <property type="match status" value="1"/>
</dbReference>
<dbReference type="GO" id="GO:0004674">
    <property type="term" value="F:protein serine/threonine kinase activity"/>
    <property type="evidence" value="ECO:0007669"/>
    <property type="project" value="UniProtKB-KW"/>
</dbReference>
<evidence type="ECO:0000256" key="15">
    <source>
        <dbReference type="ARBA" id="ARBA00047899"/>
    </source>
</evidence>
<keyword evidence="8" id="KW-0479">Metal-binding</keyword>
<keyword evidence="12" id="KW-0862">Zinc</keyword>
<evidence type="ECO:0000256" key="6">
    <source>
        <dbReference type="ARBA" id="ARBA00022553"/>
    </source>
</evidence>
<dbReference type="SMART" id="SM00220">
    <property type="entry name" value="S_TKc"/>
    <property type="match status" value="1"/>
</dbReference>
<feature type="domain" description="Phorbol-ester/DAG-type" evidence="21">
    <location>
        <begin position="2049"/>
        <end position="2098"/>
    </location>
</feature>
<dbReference type="EMBL" id="JACVVK020000291">
    <property type="protein sequence ID" value="KAK7479958.1"/>
    <property type="molecule type" value="Genomic_DNA"/>
</dbReference>
<keyword evidence="7" id="KW-0808">Transferase</keyword>
<dbReference type="PROSITE" id="PS50219">
    <property type="entry name" value="CNH"/>
    <property type="match status" value="1"/>
</dbReference>
<evidence type="ECO:0000256" key="4">
    <source>
        <dbReference type="ARBA" id="ARBA00022490"/>
    </source>
</evidence>
<dbReference type="SUPFAM" id="SSF57889">
    <property type="entry name" value="Cysteine-rich domain"/>
    <property type="match status" value="1"/>
</dbReference>
<keyword evidence="4" id="KW-0963">Cytoplasm</keyword>
<gene>
    <name evidence="24" type="ORF">BaRGS_00028785</name>
</gene>
<comment type="catalytic activity">
    <reaction evidence="15">
        <text>L-threonyl-[protein] + ATP = O-phospho-L-threonyl-[protein] + ADP + H(+)</text>
        <dbReference type="Rhea" id="RHEA:46608"/>
        <dbReference type="Rhea" id="RHEA-COMP:11060"/>
        <dbReference type="Rhea" id="RHEA-COMP:11605"/>
        <dbReference type="ChEBI" id="CHEBI:15378"/>
        <dbReference type="ChEBI" id="CHEBI:30013"/>
        <dbReference type="ChEBI" id="CHEBI:30616"/>
        <dbReference type="ChEBI" id="CHEBI:61977"/>
        <dbReference type="ChEBI" id="CHEBI:456216"/>
        <dbReference type="EC" id="2.7.11.1"/>
    </reaction>
</comment>
<keyword evidence="9 17" id="KW-0547">Nucleotide-binding</keyword>
<evidence type="ECO:0000256" key="18">
    <source>
        <dbReference type="SAM" id="Coils"/>
    </source>
</evidence>
<organism evidence="24 25">
    <name type="scientific">Batillaria attramentaria</name>
    <dbReference type="NCBI Taxonomy" id="370345"/>
    <lineage>
        <taxon>Eukaryota</taxon>
        <taxon>Metazoa</taxon>
        <taxon>Spiralia</taxon>
        <taxon>Lophotrochozoa</taxon>
        <taxon>Mollusca</taxon>
        <taxon>Gastropoda</taxon>
        <taxon>Caenogastropoda</taxon>
        <taxon>Sorbeoconcha</taxon>
        <taxon>Cerithioidea</taxon>
        <taxon>Batillariidae</taxon>
        <taxon>Batillaria</taxon>
    </lineage>
</organism>
<sequence length="2621" mass="298390">MEGGVPSELRQRCEKLHHLSDGDNGADLTMDCLLDSFLALYDECQQDSLARNKNIAMFLKKYNEAVKKTKDLCIKPSDFEVKATVGHGHFGEVQVVHEKTTDTVYAMKVLRKSDLLAQPDISFFEEERDIMAHADSPWLTKLHFAFQDSSHLYLVMDFHPGGDLLSLLSRFYLAEMAVAINDLHEMGYLHRDIKPENVLLDHAGHIKLADFGSAAKMDANRQVSSRMPVGTPDYVAPELLDSMNRTSRSQCYGPEVDWWSLGICAYEMMFGSTPFTDDAGSMVATYGNIMNFKDKLRFPSNTSVSPEAKDFIRQLLSNSMSRLTWSEIKQHPFFRTIPWSSIGSMQPPFVPSISSLDDTSNFDEVEKPKPPPCLDSFQPSSRSFTGRNLPFVGFTFCRCERTCKLRSPKKSVSNMTVFSDSDFDSSVGLNTARYISQVESCTSVASPNDSRASRTRASAVDSEMEVTVKVKISEMRELKGRCDELESARRSLEERVEALEAEKTATEKELKAYVTKNQELSHELEQEKERSLHSDRESVEAWTDLQAMNSQISSLEDQMLSLQLDELREIIVQLESEQEGLTRRLLQKDQQLEAMQKSLNTAQQQLATKQLKLDKERRKSRDGQRQNLALLESHDESWLKQLEEKQATIEDLNRKVRDLEDLVAAYEEQEDEQAGELQQLHYKLNTSLLSTGVDASQVDLSAEGASLAHMQVKPVSQGGSAGKRVSLQVTVKPGRRSVRDNKTVEKLKDLQAVVDRYSREAQSWRQREDELQRKVTRLEGELRSQRQKEGVTQQTKDTLMNKVHVYQQEVHMQRKLIKELQKKMRSYLDEQTTLTQTEAKLKELQCQNLDLEGELFTVRQETEHSRQLAMDKTREMEDIISKLEQAQKQVVEYQDKTKELEEQVGALSEERGRLETQVKSLLDQVESLQGLVDEGKAERHSLTARNTDLQRQLQELTKRNADLSLQVESLQKVSVEEEKTASSRAELNTQLNRLQQHNDELQRQVLAANRERRTLEDQTQSLQREAERLNRRIGRLESVEVEKRQLESKLERLGTLEREKKRLELRLSRMDDLEQERTQLQLKLERFEMDNKKLNLDLQEVRAQKKDISAQLNELRQQHDAHSKEKAVVLTSKGLRVDLLRSEKEELERQVKELKVLNVSAKELRDELSMKETEVKDLKVMITNLEGKMDDLEQQLKVKASEVSRLQREKGDLEKEVTTLKEGKKPPLDRTGSIEVKSRLVERLQQEKAELQKQLETMEKERDSLRLATPSRVRDSGSRNSLCILRESGVKLRADLEDKVQRLERVVRELEKKLRISSATAVDKNTLQKEIEQLRVQIRLSAEAEAAESALQSELESVQKSRDSFKQQVQDLQQQVDALTQEKRRLERSAASRTSSDREKKNLTDRIQTLERDKRDLERKVTDMEQERKTFEAQIEAERKRTKEESEKLKTATARTPASSNRLVGELTQEKQSLEAKVKSLERQLESLQKRRQSGDLKTKAVTDLQEEKADLEAEVRNLTAELSRVKEEAAQTQRQCVQAESKSESLEAQVKDLAMDASKLREQIATLQASAKLAAPEPQAEGEDGGSLRQQNAYLETKVEELEKHLERANTRPSAAAGAKMSQSAVVAELRQELHESNLAVSEARSLLSAAKRQETELRERVHKLQRALDNGAVSRASNIQMAHGAEHELRVLRSQYETLQRQYQNLEERQNGSHRDKAATVMEVTLLRDQLQTKQHQLDMEVKKTHKLTALCTELEEQVKDMEVIISQSEKQEAEWNDIRQTYEKAVTEREQELEGANERLQAVTSARMSVDSRVSQLSQQLESVKAAHRAETEKMSRQLEEERAKSKELTATVSALEEKNRQYQQVLKAQGQNIEAENDVIRHLKEEISQKTTEMYELKTLNVKLRKHLDQAMDKFELIFGEKVSLENFNEALQGLHFLEKYKFESTIGQQMKLIDYLQDLYMENAGKKKKGIKKLGSTRGKDPAVHLDCRSVDRFADSPGARAEKDGQTSGAARPTSQPRSDPVAMATTWQPHPQPPQRMHHNIPHRFVTGLNTRATKCGLCLGSVHFVKQASKCEECGLVVHPKCASSVPATCGLPTEYVRYFADMMSQIEEAEARSLPEPVSIKMEGWLKVPRTGKPGWEKRWVELDGLMPHAVQRRHRRQPCRHLRPVHPRCRSERPLSGHGGRADQHSVSDLYYVLRLDQDPLTTCWPGRYLYLMTTNFSEKQRWVASLEAATPQMTTVVSLKEVDRKEFNSALVLSSQIVLLGTDDGLFALNPQSTSGRQYLVQLTGFGSVHQIAEAKGVNMVLLLTGCYSILPSDEHFFSPERRLVMVDSKLIKCRMSQTIGGETTPFSYKPVEGIQSCTVFNVAVFGDASYLCVGTPDKPCSCMCIAEGFAIVGTERFYRISLEHPSMIDFVDRQDSSLAFAAFGAANHHSFPLAVVQVSPEGLPLEFLLCFHEFGVFVDHRGQRSRQSDIKWSGLPLSFSYNEPFLYITYFNSLQATVVPTDKEQVKGCQTAVDLPAPRYLGKAEDPGAVYVATSCNGITEVIHLRAKDRRRDLTDSDDEKENLMMRQVRFASPDKGGIGGFRVKTSVSLLSLDSTSSSSTFTSVESTF</sequence>
<evidence type="ECO:0000256" key="16">
    <source>
        <dbReference type="ARBA" id="ARBA00048679"/>
    </source>
</evidence>
<dbReference type="SUPFAM" id="SSF90257">
    <property type="entry name" value="Myosin rod fragments"/>
    <property type="match status" value="1"/>
</dbReference>
<keyword evidence="5" id="KW-0723">Serine/threonine-protein kinase</keyword>
<dbReference type="InterPro" id="IPR001180">
    <property type="entry name" value="CNH_dom"/>
</dbReference>
<comment type="cofactor">
    <cofactor evidence="1">
        <name>Mg(2+)</name>
        <dbReference type="ChEBI" id="CHEBI:18420"/>
    </cofactor>
</comment>
<dbReference type="PROSITE" id="PS50081">
    <property type="entry name" value="ZF_DAG_PE_2"/>
    <property type="match status" value="1"/>
</dbReference>
<dbReference type="PROSITE" id="PS00108">
    <property type="entry name" value="PROTEIN_KINASE_ST"/>
    <property type="match status" value="1"/>
</dbReference>
<evidence type="ECO:0000256" key="17">
    <source>
        <dbReference type="PROSITE-ProRule" id="PRU10141"/>
    </source>
</evidence>
<dbReference type="PROSITE" id="PS50011">
    <property type="entry name" value="PROTEIN_KINASE_DOM"/>
    <property type="match status" value="1"/>
</dbReference>
<dbReference type="PROSITE" id="PS00479">
    <property type="entry name" value="ZF_DAG_PE_1"/>
    <property type="match status" value="1"/>
</dbReference>
<dbReference type="Gene3D" id="2.30.29.30">
    <property type="entry name" value="Pleckstrin-homology domain (PH domain)/Phosphotyrosine-binding domain (PTB)"/>
    <property type="match status" value="1"/>
</dbReference>
<evidence type="ECO:0000256" key="14">
    <source>
        <dbReference type="ARBA" id="ARBA00023054"/>
    </source>
</evidence>
<keyword evidence="11" id="KW-0418">Kinase</keyword>
<evidence type="ECO:0000256" key="5">
    <source>
        <dbReference type="ARBA" id="ARBA00022527"/>
    </source>
</evidence>
<evidence type="ECO:0000256" key="9">
    <source>
        <dbReference type="ARBA" id="ARBA00022741"/>
    </source>
</evidence>
<feature type="binding site" evidence="17">
    <location>
        <position position="108"/>
    </location>
    <ligand>
        <name>ATP</name>
        <dbReference type="ChEBI" id="CHEBI:30616"/>
    </ligand>
</feature>
<evidence type="ECO:0000259" key="23">
    <source>
        <dbReference type="PROSITE" id="PS51285"/>
    </source>
</evidence>
<protein>
    <recommendedName>
        <fullName evidence="3">non-specific serine/threonine protein kinase</fullName>
        <ecNumber evidence="3">2.7.11.1</ecNumber>
    </recommendedName>
</protein>
<dbReference type="SMART" id="SM00036">
    <property type="entry name" value="CNH"/>
    <property type="match status" value="1"/>
</dbReference>
<reference evidence="24 25" key="1">
    <citation type="journal article" date="2023" name="Sci. Data">
        <title>Genome assembly of the Korean intertidal mud-creeper Batillaria attramentaria.</title>
        <authorList>
            <person name="Patra A.K."/>
            <person name="Ho P.T."/>
            <person name="Jun S."/>
            <person name="Lee S.J."/>
            <person name="Kim Y."/>
            <person name="Won Y.J."/>
        </authorList>
    </citation>
    <scope>NUCLEOTIDE SEQUENCE [LARGE SCALE GENOMIC DNA]</scope>
    <source>
        <strain evidence="24">Wonlab-2016</strain>
    </source>
</reference>
<evidence type="ECO:0000313" key="25">
    <source>
        <dbReference type="Proteomes" id="UP001519460"/>
    </source>
</evidence>
<comment type="catalytic activity">
    <reaction evidence="16">
        <text>L-seryl-[protein] + ATP = O-phospho-L-seryl-[protein] + ADP + H(+)</text>
        <dbReference type="Rhea" id="RHEA:17989"/>
        <dbReference type="Rhea" id="RHEA-COMP:9863"/>
        <dbReference type="Rhea" id="RHEA-COMP:11604"/>
        <dbReference type="ChEBI" id="CHEBI:15378"/>
        <dbReference type="ChEBI" id="CHEBI:29999"/>
        <dbReference type="ChEBI" id="CHEBI:30616"/>
        <dbReference type="ChEBI" id="CHEBI:83421"/>
        <dbReference type="ChEBI" id="CHEBI:456216"/>
        <dbReference type="EC" id="2.7.11.1"/>
    </reaction>
</comment>
<dbReference type="CDD" id="cd20814">
    <property type="entry name" value="CRIK"/>
    <property type="match status" value="1"/>
</dbReference>
<evidence type="ECO:0000256" key="2">
    <source>
        <dbReference type="ARBA" id="ARBA00004496"/>
    </source>
</evidence>
<dbReference type="EC" id="2.7.11.1" evidence="3"/>
<dbReference type="FunFam" id="1.10.510.10:FF:000751">
    <property type="entry name" value="Non-specific serine/threonine protein kinase"/>
    <property type="match status" value="1"/>
</dbReference>
<dbReference type="GO" id="GO:0005524">
    <property type="term" value="F:ATP binding"/>
    <property type="evidence" value="ECO:0007669"/>
    <property type="project" value="UniProtKB-UniRule"/>
</dbReference>
<evidence type="ECO:0000256" key="11">
    <source>
        <dbReference type="ARBA" id="ARBA00022777"/>
    </source>
</evidence>
<evidence type="ECO:0000256" key="1">
    <source>
        <dbReference type="ARBA" id="ARBA00001946"/>
    </source>
</evidence>
<dbReference type="InterPro" id="IPR000719">
    <property type="entry name" value="Prot_kinase_dom"/>
</dbReference>
<dbReference type="PROSITE" id="PS00107">
    <property type="entry name" value="PROTEIN_KINASE_ATP"/>
    <property type="match status" value="1"/>
</dbReference>
<evidence type="ECO:0000256" key="7">
    <source>
        <dbReference type="ARBA" id="ARBA00022679"/>
    </source>
</evidence>
<feature type="region of interest" description="Disordered" evidence="19">
    <location>
        <begin position="2001"/>
        <end position="2031"/>
    </location>
</feature>
<dbReference type="PANTHER" id="PTHR22988:SF71">
    <property type="entry name" value="CITRON RHO-INTERACTING KINASE"/>
    <property type="match status" value="1"/>
</dbReference>
<dbReference type="InterPro" id="IPR046349">
    <property type="entry name" value="C1-like_sf"/>
</dbReference>
<keyword evidence="25" id="KW-1185">Reference proteome</keyword>
<evidence type="ECO:0000256" key="10">
    <source>
        <dbReference type="ARBA" id="ARBA00022771"/>
    </source>
</evidence>
<dbReference type="Gene3D" id="3.30.200.20">
    <property type="entry name" value="Phosphorylase Kinase, domain 1"/>
    <property type="match status" value="1"/>
</dbReference>
<dbReference type="InterPro" id="IPR017441">
    <property type="entry name" value="Protein_kinase_ATP_BS"/>
</dbReference>
<feature type="coiled-coil region" evidence="18">
    <location>
        <begin position="468"/>
        <end position="676"/>
    </location>
</feature>
<dbReference type="SUPFAM" id="SSF56112">
    <property type="entry name" value="Protein kinase-like (PK-like)"/>
    <property type="match status" value="1"/>
</dbReference>
<dbReference type="Proteomes" id="UP001519460">
    <property type="component" value="Unassembled WGS sequence"/>
</dbReference>
<dbReference type="InterPro" id="IPR001849">
    <property type="entry name" value="PH_domain"/>
</dbReference>
<feature type="compositionally biased region" description="Basic and acidic residues" evidence="19">
    <location>
        <begin position="2001"/>
        <end position="2011"/>
    </location>
</feature>
<proteinExistence type="predicted"/>
<dbReference type="PANTHER" id="PTHR22988">
    <property type="entry name" value="MYOTONIC DYSTROPHY S/T KINASE-RELATED"/>
    <property type="match status" value="1"/>
</dbReference>
<dbReference type="SMART" id="SM00133">
    <property type="entry name" value="S_TK_X"/>
    <property type="match status" value="1"/>
</dbReference>
<evidence type="ECO:0000256" key="8">
    <source>
        <dbReference type="ARBA" id="ARBA00022723"/>
    </source>
</evidence>
<keyword evidence="14 18" id="KW-0175">Coiled coil</keyword>
<comment type="subcellular location">
    <subcellularLocation>
        <location evidence="2">Cytoplasm</location>
    </subcellularLocation>
</comment>
<feature type="compositionally biased region" description="Basic and acidic residues" evidence="19">
    <location>
        <begin position="1380"/>
        <end position="1450"/>
    </location>
</feature>